<evidence type="ECO:0000259" key="3">
    <source>
        <dbReference type="PROSITE" id="PS51767"/>
    </source>
</evidence>
<dbReference type="SUPFAM" id="SSF50630">
    <property type="entry name" value="Acid proteases"/>
    <property type="match status" value="1"/>
</dbReference>
<dbReference type="GO" id="GO:0004190">
    <property type="term" value="F:aspartic-type endopeptidase activity"/>
    <property type="evidence" value="ECO:0007669"/>
    <property type="project" value="InterPro"/>
</dbReference>
<accession>A0A2J6RBN3</accession>
<proteinExistence type="inferred from homology"/>
<evidence type="ECO:0000313" key="5">
    <source>
        <dbReference type="Proteomes" id="UP000235786"/>
    </source>
</evidence>
<dbReference type="InterPro" id="IPR021109">
    <property type="entry name" value="Peptidase_aspartic_dom_sf"/>
</dbReference>
<name>A0A2J6RBN3_HYAVF</name>
<dbReference type="GO" id="GO:0006508">
    <property type="term" value="P:proteolysis"/>
    <property type="evidence" value="ECO:0007669"/>
    <property type="project" value="UniProtKB-KW"/>
</dbReference>
<feature type="signal peptide" evidence="2">
    <location>
        <begin position="1"/>
        <end position="18"/>
    </location>
</feature>
<gene>
    <name evidence="4" type="ORF">L207DRAFT_569326</name>
</gene>
<dbReference type="PANTHER" id="PTHR47966">
    <property type="entry name" value="BETA-SITE APP-CLEAVING ENZYME, ISOFORM A-RELATED"/>
    <property type="match status" value="1"/>
</dbReference>
<dbReference type="PANTHER" id="PTHR47966:SF51">
    <property type="entry name" value="BETA-SITE APP-CLEAVING ENZYME, ISOFORM A-RELATED"/>
    <property type="match status" value="1"/>
</dbReference>
<organism evidence="4 5">
    <name type="scientific">Hyaloscypha variabilis (strain UAMH 11265 / GT02V1 / F)</name>
    <name type="common">Meliniomyces variabilis</name>
    <dbReference type="NCBI Taxonomy" id="1149755"/>
    <lineage>
        <taxon>Eukaryota</taxon>
        <taxon>Fungi</taxon>
        <taxon>Dikarya</taxon>
        <taxon>Ascomycota</taxon>
        <taxon>Pezizomycotina</taxon>
        <taxon>Leotiomycetes</taxon>
        <taxon>Helotiales</taxon>
        <taxon>Hyaloscyphaceae</taxon>
        <taxon>Hyaloscypha</taxon>
        <taxon>Hyaloscypha variabilis</taxon>
    </lineage>
</organism>
<keyword evidence="4" id="KW-0378">Hydrolase</keyword>
<keyword evidence="5" id="KW-1185">Reference proteome</keyword>
<sequence>MYLMRYLSFALLTIGSLASEHLASIHYTISRRGGSFPAPDIANLTYLLEQLKEVELRFNATTRDFVGNKVVRKPKRQHGTQSSSILLGEVGREGNWFANLHIGDPMQEVDMDLDMLTADWWILSTSSEKGSFYLDFNSKTYVEAESPLTVPTCREPTDVIHLPTIKQSISASFALCRPAKQWIRSLLPSGAYLGLAPSAALSQTKTTSIMQQLIEKSIIDTPVWSLVLINGKDGIYTIGGTSASSLRQAEVETNDELARYANYEVKRDVLVASRSTADIEMATALSSEEWKWSQVQGAEGWWQILMRGVWVDGIKELENQLIVLDINTPFILASPVAARAFYSSISGSRKLPHPHEQFHAYPCFNPPKIHFEFVGWNVEVFKGNRDKGTFSPGGRFSLGRMAPGSGYCIGIVVESRMGHKTSIGSDAAKMGFERNMEGGNGLEDVWIVGEPFFRDVQVAFNWKEKKVGMQRV</sequence>
<evidence type="ECO:0000313" key="4">
    <source>
        <dbReference type="EMBL" id="PMD35921.1"/>
    </source>
</evidence>
<keyword evidence="2" id="KW-0732">Signal</keyword>
<comment type="similarity">
    <text evidence="1">Belongs to the peptidase A1 family.</text>
</comment>
<evidence type="ECO:0000256" key="2">
    <source>
        <dbReference type="SAM" id="SignalP"/>
    </source>
</evidence>
<keyword evidence="4" id="KW-0645">Protease</keyword>
<feature type="chain" id="PRO_5014435731" evidence="2">
    <location>
        <begin position="19"/>
        <end position="472"/>
    </location>
</feature>
<dbReference type="EMBL" id="KZ613951">
    <property type="protein sequence ID" value="PMD35921.1"/>
    <property type="molecule type" value="Genomic_DNA"/>
</dbReference>
<dbReference type="Gene3D" id="2.40.70.10">
    <property type="entry name" value="Acid Proteases"/>
    <property type="match status" value="2"/>
</dbReference>
<dbReference type="STRING" id="1149755.A0A2J6RBN3"/>
<evidence type="ECO:0000256" key="1">
    <source>
        <dbReference type="ARBA" id="ARBA00007447"/>
    </source>
</evidence>
<dbReference type="AlphaFoldDB" id="A0A2J6RBN3"/>
<dbReference type="PROSITE" id="PS51767">
    <property type="entry name" value="PEPTIDASE_A1"/>
    <property type="match status" value="1"/>
</dbReference>
<dbReference type="InterPro" id="IPR033121">
    <property type="entry name" value="PEPTIDASE_A1"/>
</dbReference>
<dbReference type="InterPro" id="IPR001461">
    <property type="entry name" value="Aspartic_peptidase_A1"/>
</dbReference>
<protein>
    <submittedName>
        <fullName evidence="4">Acid protease</fullName>
    </submittedName>
</protein>
<dbReference type="OrthoDB" id="15189at2759"/>
<feature type="domain" description="Peptidase A1" evidence="3">
    <location>
        <begin position="96"/>
        <end position="470"/>
    </location>
</feature>
<dbReference type="Proteomes" id="UP000235786">
    <property type="component" value="Unassembled WGS sequence"/>
</dbReference>
<reference evidence="4 5" key="1">
    <citation type="submission" date="2016-04" db="EMBL/GenBank/DDBJ databases">
        <title>A degradative enzymes factory behind the ericoid mycorrhizal symbiosis.</title>
        <authorList>
            <consortium name="DOE Joint Genome Institute"/>
            <person name="Martino E."/>
            <person name="Morin E."/>
            <person name="Grelet G."/>
            <person name="Kuo A."/>
            <person name="Kohler A."/>
            <person name="Daghino S."/>
            <person name="Barry K."/>
            <person name="Choi C."/>
            <person name="Cichocki N."/>
            <person name="Clum A."/>
            <person name="Copeland A."/>
            <person name="Hainaut M."/>
            <person name="Haridas S."/>
            <person name="Labutti K."/>
            <person name="Lindquist E."/>
            <person name="Lipzen A."/>
            <person name="Khouja H.-R."/>
            <person name="Murat C."/>
            <person name="Ohm R."/>
            <person name="Olson A."/>
            <person name="Spatafora J."/>
            <person name="Veneault-Fourrey C."/>
            <person name="Henrissat B."/>
            <person name="Grigoriev I."/>
            <person name="Martin F."/>
            <person name="Perotto S."/>
        </authorList>
    </citation>
    <scope>NUCLEOTIDE SEQUENCE [LARGE SCALE GENOMIC DNA]</scope>
    <source>
        <strain evidence="4 5">F</strain>
    </source>
</reference>